<evidence type="ECO:0000256" key="22">
    <source>
        <dbReference type="SAM" id="MobiDB-lite"/>
    </source>
</evidence>
<dbReference type="OrthoDB" id="420380at2759"/>
<protein>
    <recommendedName>
        <fullName evidence="20">Transmembrane prolyl 4-hydroxylase</fullName>
        <ecNumber evidence="17">1.14.11.29</ecNumber>
    </recommendedName>
    <alternativeName>
        <fullName evidence="21">Hypoxia-inducible factor prolyl hydroxylase 4</fullName>
    </alternativeName>
</protein>
<evidence type="ECO:0000256" key="18">
    <source>
        <dbReference type="ARBA" id="ARBA00049134"/>
    </source>
</evidence>
<comment type="catalytic activity">
    <reaction evidence="18">
        <text>L-prolyl-[hypoxia-inducible factor alpha subunit] + 2-oxoglutarate + O2 = trans-4-hydroxy-L-prolyl-[hypoxia-inducible factor alpha subunit] + succinate + CO2</text>
        <dbReference type="Rhea" id="RHEA:48400"/>
        <dbReference type="Rhea" id="RHEA-COMP:12093"/>
        <dbReference type="Rhea" id="RHEA-COMP:12094"/>
        <dbReference type="ChEBI" id="CHEBI:15379"/>
        <dbReference type="ChEBI" id="CHEBI:16526"/>
        <dbReference type="ChEBI" id="CHEBI:16810"/>
        <dbReference type="ChEBI" id="CHEBI:30031"/>
        <dbReference type="ChEBI" id="CHEBI:50342"/>
        <dbReference type="ChEBI" id="CHEBI:61965"/>
        <dbReference type="EC" id="1.14.11.29"/>
    </reaction>
</comment>
<gene>
    <name evidence="25" type="ORF">chiPu_0012059</name>
</gene>
<dbReference type="EMBL" id="BEZZ01000531">
    <property type="protein sequence ID" value="GCC33589.1"/>
    <property type="molecule type" value="Genomic_DNA"/>
</dbReference>
<comment type="cofactor">
    <cofactor evidence="1">
        <name>L-ascorbate</name>
        <dbReference type="ChEBI" id="CHEBI:38290"/>
    </cofactor>
</comment>
<comment type="subunit">
    <text evidence="3">Homodimer.</text>
</comment>
<dbReference type="PANTHER" id="PTHR10869:SF246">
    <property type="entry name" value="TRANSMEMBRANE PROLYL 4-HYDROXYLASE"/>
    <property type="match status" value="1"/>
</dbReference>
<keyword evidence="8" id="KW-0106">Calcium</keyword>
<dbReference type="STRING" id="137246.A0A401ST72"/>
<keyword evidence="26" id="KW-1185">Reference proteome</keyword>
<feature type="chain" id="PRO_5019417568" description="Transmembrane prolyl 4-hydroxylase" evidence="23">
    <location>
        <begin position="25"/>
        <end position="459"/>
    </location>
</feature>
<reference evidence="25 26" key="1">
    <citation type="journal article" date="2018" name="Nat. Ecol. Evol.">
        <title>Shark genomes provide insights into elasmobranch evolution and the origin of vertebrates.</title>
        <authorList>
            <person name="Hara Y"/>
            <person name="Yamaguchi K"/>
            <person name="Onimaru K"/>
            <person name="Kadota M"/>
            <person name="Koyanagi M"/>
            <person name="Keeley SD"/>
            <person name="Tatsumi K"/>
            <person name="Tanaka K"/>
            <person name="Motone F"/>
            <person name="Kageyama Y"/>
            <person name="Nozu R"/>
            <person name="Adachi N"/>
            <person name="Nishimura O"/>
            <person name="Nakagawa R"/>
            <person name="Tanegashima C"/>
            <person name="Kiyatake I"/>
            <person name="Matsumoto R"/>
            <person name="Murakumo K"/>
            <person name="Nishida K"/>
            <person name="Terakita A"/>
            <person name="Kuratani S"/>
            <person name="Sato K"/>
            <person name="Hyodo S Kuraku.S."/>
        </authorList>
    </citation>
    <scope>NUCLEOTIDE SEQUENCE [LARGE SCALE GENOMIC DNA]</scope>
</reference>
<evidence type="ECO:0000313" key="25">
    <source>
        <dbReference type="EMBL" id="GCC33589.1"/>
    </source>
</evidence>
<dbReference type="PROSITE" id="PS00018">
    <property type="entry name" value="EF_HAND_1"/>
    <property type="match status" value="2"/>
</dbReference>
<feature type="signal peptide" evidence="23">
    <location>
        <begin position="1"/>
        <end position="24"/>
    </location>
</feature>
<dbReference type="InterPro" id="IPR011992">
    <property type="entry name" value="EF-hand-dom_pair"/>
</dbReference>
<comment type="caution">
    <text evidence="25">The sequence shown here is derived from an EMBL/GenBank/DDBJ whole genome shotgun (WGS) entry which is preliminary data.</text>
</comment>
<dbReference type="InterPro" id="IPR044862">
    <property type="entry name" value="Pro_4_hyd_alph_FE2OG_OXY"/>
</dbReference>
<dbReference type="GO" id="GO:0005789">
    <property type="term" value="C:endoplasmic reticulum membrane"/>
    <property type="evidence" value="ECO:0007669"/>
    <property type="project" value="UniProtKB-SubCell"/>
</dbReference>
<keyword evidence="9" id="KW-0847">Vitamin C</keyword>
<dbReference type="InterPro" id="IPR005123">
    <property type="entry name" value="Oxoglu/Fe-dep_dioxygenase_dom"/>
</dbReference>
<dbReference type="FunFam" id="2.60.120.620:FF:000008">
    <property type="entry name" value="transmembrane prolyl 4-hydroxylase"/>
    <property type="match status" value="1"/>
</dbReference>
<keyword evidence="4" id="KW-0812">Transmembrane</keyword>
<keyword evidence="14" id="KW-0408">Iron</keyword>
<evidence type="ECO:0000256" key="6">
    <source>
        <dbReference type="ARBA" id="ARBA00022737"/>
    </source>
</evidence>
<feature type="compositionally biased region" description="Low complexity" evidence="22">
    <location>
        <begin position="31"/>
        <end position="47"/>
    </location>
</feature>
<keyword evidence="12" id="KW-1133">Transmembrane helix</keyword>
<dbReference type="PANTHER" id="PTHR10869">
    <property type="entry name" value="PROLYL 4-HYDROXYLASE ALPHA SUBUNIT"/>
    <property type="match status" value="1"/>
</dbReference>
<evidence type="ECO:0000256" key="2">
    <source>
        <dbReference type="ARBA" id="ARBA00004648"/>
    </source>
</evidence>
<name>A0A401ST72_CHIPU</name>
<dbReference type="Gene3D" id="2.60.120.620">
    <property type="entry name" value="q2cbj1_9rhob like domain"/>
    <property type="match status" value="1"/>
</dbReference>
<evidence type="ECO:0000256" key="17">
    <source>
        <dbReference type="ARBA" id="ARBA00039004"/>
    </source>
</evidence>
<evidence type="ECO:0000256" key="8">
    <source>
        <dbReference type="ARBA" id="ARBA00022837"/>
    </source>
</evidence>
<dbReference type="PROSITE" id="PS51471">
    <property type="entry name" value="FE2OG_OXY"/>
    <property type="match status" value="1"/>
</dbReference>
<keyword evidence="10" id="KW-0223">Dioxygenase</keyword>
<keyword evidence="16" id="KW-0325">Glycoprotein</keyword>
<evidence type="ECO:0000259" key="24">
    <source>
        <dbReference type="PROSITE" id="PS51471"/>
    </source>
</evidence>
<keyword evidence="7" id="KW-0256">Endoplasmic reticulum</keyword>
<evidence type="ECO:0000256" key="3">
    <source>
        <dbReference type="ARBA" id="ARBA00011738"/>
    </source>
</evidence>
<dbReference type="EC" id="1.14.11.29" evidence="17"/>
<sequence>MVFVHVYILNVMALLLYVYYTSESAHSPTDSGALPPSGQGAAPPQGQHLSPPAPSPEPVSKQQHDTVLGRLRRLEGIKVGHRQKVDLVPNKIHYLKTLSLKPLLFEIANFLSEEECKLVIHLAKLKGLQESQIMPSDIQQEAIDEMDISKEEIFNLLDYNQDGQLQMKEVLTHTRFGDGVWITPENIREIYTGLEADPDGNGLLSLEEFKQLNTNAFQTYLRQRGVQKTELVRNSKHTWLYQGEGAHQILRAIRRRVIRLTQLPPEIVEHSEPLQVVKYDQGGHYHAHHDSGPIYAETSCFHTKLVANGSTPLETSCRYVTVLFYLNNVSGGGETAFPVADNRTYDELSLIQNDVDLRDTRRNCDQANLLVKPLQGTALFWYNYLSDGEGWVGEQDEYSLHGGCVVTKGTKWIANNWINIDPDVQRQIQFQQAVSKYTHEEAPAEWAVDNIYKDLHVEL</sequence>
<keyword evidence="13" id="KW-0560">Oxidoreductase</keyword>
<keyword evidence="6" id="KW-0677">Repeat</keyword>
<accession>A0A401ST72</accession>
<comment type="subcellular location">
    <subcellularLocation>
        <location evidence="2">Endoplasmic reticulum membrane</location>
        <topology evidence="2">Single-pass type II membrane protein</topology>
    </subcellularLocation>
</comment>
<evidence type="ECO:0000256" key="7">
    <source>
        <dbReference type="ARBA" id="ARBA00022824"/>
    </source>
</evidence>
<evidence type="ECO:0000256" key="15">
    <source>
        <dbReference type="ARBA" id="ARBA00023136"/>
    </source>
</evidence>
<keyword evidence="23" id="KW-0732">Signal</keyword>
<evidence type="ECO:0000256" key="12">
    <source>
        <dbReference type="ARBA" id="ARBA00022989"/>
    </source>
</evidence>
<dbReference type="AlphaFoldDB" id="A0A401ST72"/>
<evidence type="ECO:0000256" key="14">
    <source>
        <dbReference type="ARBA" id="ARBA00023004"/>
    </source>
</evidence>
<organism evidence="25 26">
    <name type="scientific">Chiloscyllium punctatum</name>
    <name type="common">Brownbanded bambooshark</name>
    <name type="synonym">Hemiscyllium punctatum</name>
    <dbReference type="NCBI Taxonomy" id="137246"/>
    <lineage>
        <taxon>Eukaryota</taxon>
        <taxon>Metazoa</taxon>
        <taxon>Chordata</taxon>
        <taxon>Craniata</taxon>
        <taxon>Vertebrata</taxon>
        <taxon>Chondrichthyes</taxon>
        <taxon>Elasmobranchii</taxon>
        <taxon>Galeomorphii</taxon>
        <taxon>Galeoidea</taxon>
        <taxon>Orectolobiformes</taxon>
        <taxon>Hemiscylliidae</taxon>
        <taxon>Chiloscyllium</taxon>
    </lineage>
</organism>
<dbReference type="GO" id="GO:0160082">
    <property type="term" value="F:hypoxia-inducible factor-proline dioxygenase activity"/>
    <property type="evidence" value="ECO:0007669"/>
    <property type="project" value="UniProtKB-EC"/>
</dbReference>
<proteinExistence type="predicted"/>
<feature type="domain" description="Fe2OG dioxygenase" evidence="24">
    <location>
        <begin position="270"/>
        <end position="420"/>
    </location>
</feature>
<dbReference type="InterPro" id="IPR006620">
    <property type="entry name" value="Pro_4_hyd_alph"/>
</dbReference>
<evidence type="ECO:0000256" key="5">
    <source>
        <dbReference type="ARBA" id="ARBA00022723"/>
    </source>
</evidence>
<dbReference type="GO" id="GO:0004656">
    <property type="term" value="F:procollagen-proline 4-dioxygenase activity"/>
    <property type="evidence" value="ECO:0007669"/>
    <property type="project" value="TreeGrafter"/>
</dbReference>
<dbReference type="GO" id="GO:0005506">
    <property type="term" value="F:iron ion binding"/>
    <property type="evidence" value="ECO:0007669"/>
    <property type="project" value="InterPro"/>
</dbReference>
<comment type="function">
    <text evidence="19">Catalyzes the post-translational formation of 4-hydroxyproline in hypoxia-inducible factor (HIF) alpha proteins. Hydroxylates HIF1A at 'Pro-402' and 'Pro-564'. May function as a cellular oxygen sensor and, under normoxic conditions, may target HIF through the hydroxylation for proteasomal degradation via the von Hippel-Lindau ubiquitination complex.</text>
</comment>
<evidence type="ECO:0000256" key="4">
    <source>
        <dbReference type="ARBA" id="ARBA00022692"/>
    </source>
</evidence>
<evidence type="ECO:0000256" key="21">
    <source>
        <dbReference type="ARBA" id="ARBA00077065"/>
    </source>
</evidence>
<dbReference type="Pfam" id="PF13640">
    <property type="entry name" value="2OG-FeII_Oxy_3"/>
    <property type="match status" value="1"/>
</dbReference>
<keyword evidence="5" id="KW-0479">Metal-binding</keyword>
<dbReference type="Proteomes" id="UP000287033">
    <property type="component" value="Unassembled WGS sequence"/>
</dbReference>
<evidence type="ECO:0000256" key="11">
    <source>
        <dbReference type="ARBA" id="ARBA00022968"/>
    </source>
</evidence>
<keyword evidence="15" id="KW-0472">Membrane</keyword>
<evidence type="ECO:0000256" key="20">
    <source>
        <dbReference type="ARBA" id="ARBA00068588"/>
    </source>
</evidence>
<evidence type="ECO:0000256" key="16">
    <source>
        <dbReference type="ARBA" id="ARBA00023180"/>
    </source>
</evidence>
<evidence type="ECO:0000313" key="26">
    <source>
        <dbReference type="Proteomes" id="UP000287033"/>
    </source>
</evidence>
<evidence type="ECO:0000256" key="9">
    <source>
        <dbReference type="ARBA" id="ARBA00022896"/>
    </source>
</evidence>
<dbReference type="InterPro" id="IPR045054">
    <property type="entry name" value="P4HA-like"/>
</dbReference>
<dbReference type="FunFam" id="1.10.238.10:FF:000141">
    <property type="entry name" value="transmembrane prolyl 4-hydroxylase"/>
    <property type="match status" value="1"/>
</dbReference>
<evidence type="ECO:0000256" key="19">
    <source>
        <dbReference type="ARBA" id="ARBA00056324"/>
    </source>
</evidence>
<dbReference type="Gene3D" id="1.10.238.10">
    <property type="entry name" value="EF-hand"/>
    <property type="match status" value="1"/>
</dbReference>
<feature type="region of interest" description="Disordered" evidence="22">
    <location>
        <begin position="28"/>
        <end position="64"/>
    </location>
</feature>
<evidence type="ECO:0000256" key="10">
    <source>
        <dbReference type="ARBA" id="ARBA00022964"/>
    </source>
</evidence>
<dbReference type="SUPFAM" id="SSF47473">
    <property type="entry name" value="EF-hand"/>
    <property type="match status" value="1"/>
</dbReference>
<dbReference type="InterPro" id="IPR018247">
    <property type="entry name" value="EF_Hand_1_Ca_BS"/>
</dbReference>
<evidence type="ECO:0000256" key="13">
    <source>
        <dbReference type="ARBA" id="ARBA00023002"/>
    </source>
</evidence>
<dbReference type="GO" id="GO:0031418">
    <property type="term" value="F:L-ascorbic acid binding"/>
    <property type="evidence" value="ECO:0007669"/>
    <property type="project" value="UniProtKB-KW"/>
</dbReference>
<dbReference type="SMART" id="SM00702">
    <property type="entry name" value="P4Hc"/>
    <property type="match status" value="1"/>
</dbReference>
<evidence type="ECO:0000256" key="23">
    <source>
        <dbReference type="SAM" id="SignalP"/>
    </source>
</evidence>
<dbReference type="OMA" id="MTQAQPC"/>
<evidence type="ECO:0000256" key="1">
    <source>
        <dbReference type="ARBA" id="ARBA00001961"/>
    </source>
</evidence>
<keyword evidence="11" id="KW-0735">Signal-anchor</keyword>